<dbReference type="PANTHER" id="PTHR32309">
    <property type="entry name" value="TYROSINE-PROTEIN KINASE"/>
    <property type="match status" value="1"/>
</dbReference>
<gene>
    <name evidence="3" type="ORF">K678_12035</name>
</gene>
<keyword evidence="2" id="KW-0067">ATP-binding</keyword>
<dbReference type="InterPro" id="IPR027417">
    <property type="entry name" value="P-loop_NTPase"/>
</dbReference>
<comment type="caution">
    <text evidence="3">The sequence shown here is derived from an EMBL/GenBank/DDBJ whole genome shotgun (WGS) entry which is preliminary data.</text>
</comment>
<keyword evidence="3" id="KW-0808">Transferase</keyword>
<dbReference type="STRING" id="1316936.K678_12035"/>
<dbReference type="AlphaFoldDB" id="S9S970"/>
<dbReference type="OrthoDB" id="230260at2"/>
<evidence type="ECO:0000313" key="4">
    <source>
        <dbReference type="Proteomes" id="UP000015350"/>
    </source>
</evidence>
<dbReference type="Pfam" id="PF10609">
    <property type="entry name" value="ParA"/>
    <property type="match status" value="1"/>
</dbReference>
<accession>S9S970</accession>
<dbReference type="Gene3D" id="3.40.50.300">
    <property type="entry name" value="P-loop containing nucleotide triphosphate hydrolases"/>
    <property type="match status" value="1"/>
</dbReference>
<dbReference type="InterPro" id="IPR033756">
    <property type="entry name" value="YlxH/NBP35"/>
</dbReference>
<dbReference type="Proteomes" id="UP000015350">
    <property type="component" value="Unassembled WGS sequence"/>
</dbReference>
<name>S9S970_MAGFU</name>
<evidence type="ECO:0000256" key="1">
    <source>
        <dbReference type="ARBA" id="ARBA00022741"/>
    </source>
</evidence>
<dbReference type="GO" id="GO:0005524">
    <property type="term" value="F:ATP binding"/>
    <property type="evidence" value="ECO:0007669"/>
    <property type="project" value="UniProtKB-KW"/>
</dbReference>
<dbReference type="EMBL" id="AQPH01000047">
    <property type="protein sequence ID" value="EPY01234.1"/>
    <property type="molecule type" value="Genomic_DNA"/>
</dbReference>
<dbReference type="eggNOG" id="COG0489">
    <property type="taxonomic scope" value="Bacteria"/>
</dbReference>
<dbReference type="SUPFAM" id="SSF52540">
    <property type="entry name" value="P-loop containing nucleoside triphosphate hydrolases"/>
    <property type="match status" value="1"/>
</dbReference>
<evidence type="ECO:0000313" key="3">
    <source>
        <dbReference type="EMBL" id="EPY01234.1"/>
    </source>
</evidence>
<keyword evidence="3" id="KW-0418">Kinase</keyword>
<evidence type="ECO:0000256" key="2">
    <source>
        <dbReference type="ARBA" id="ARBA00022840"/>
    </source>
</evidence>
<proteinExistence type="predicted"/>
<protein>
    <submittedName>
        <fullName evidence="3">Tyrosine-protein kinase Wzc</fullName>
    </submittedName>
</protein>
<dbReference type="GO" id="GO:0016301">
    <property type="term" value="F:kinase activity"/>
    <property type="evidence" value="ECO:0007669"/>
    <property type="project" value="UniProtKB-KW"/>
</dbReference>
<dbReference type="InterPro" id="IPR005702">
    <property type="entry name" value="Wzc-like_C"/>
</dbReference>
<dbReference type="PANTHER" id="PTHR32309:SF31">
    <property type="entry name" value="CAPSULAR EXOPOLYSACCHARIDE FAMILY"/>
    <property type="match status" value="1"/>
</dbReference>
<organism evidence="3 4">
    <name type="scientific">Magnetospirillum fulvum MGU-K5</name>
    <dbReference type="NCBI Taxonomy" id="1316936"/>
    <lineage>
        <taxon>Bacteria</taxon>
        <taxon>Pseudomonadati</taxon>
        <taxon>Pseudomonadota</taxon>
        <taxon>Alphaproteobacteria</taxon>
        <taxon>Rhodospirillales</taxon>
        <taxon>Rhodospirillaceae</taxon>
        <taxon>Magnetospirillum</taxon>
    </lineage>
</organism>
<sequence length="271" mass="29577">MDKLEKALLKARQERTEAMAVANASPAVAPPLPPLHSALRSGPAQPVEAGALERNRIVARRTRDINADAFRILRTKILQQMSRLGATTLAVTSPNYGDGKSTVAINLAMSLALDVKQTVLLVDLDLRNPSIHRFLGIVPEIGLTDYFTGEATVPDCLVRPEIERLMVLPIVTPLDNSSEILGTPKMAALARELKARYADRIVIYDMPPVLAQDDTIAFLPLVDAVLLVVRDGVTFADDVRQCISHLSGFNLIGTVLNNSRESGYNKDHQRA</sequence>
<dbReference type="InterPro" id="IPR050445">
    <property type="entry name" value="Bact_polysacc_biosynth/exp"/>
</dbReference>
<keyword evidence="1" id="KW-0547">Nucleotide-binding</keyword>
<reference evidence="3 4" key="1">
    <citation type="submission" date="2013-04" db="EMBL/GenBank/DDBJ databases">
        <authorList>
            <person name="Kuznetsov B."/>
            <person name="Ivanovsky R."/>
        </authorList>
    </citation>
    <scope>NUCLEOTIDE SEQUENCE [LARGE SCALE GENOMIC DNA]</scope>
    <source>
        <strain evidence="3 4">MGU-K5</strain>
    </source>
</reference>
<dbReference type="RefSeq" id="WP_021132716.1">
    <property type="nucleotide sequence ID" value="NZ_AQPH01000047.1"/>
</dbReference>
<dbReference type="CDD" id="cd05387">
    <property type="entry name" value="BY-kinase"/>
    <property type="match status" value="1"/>
</dbReference>